<gene>
    <name evidence="1" type="ORF">B0I22_1653</name>
</gene>
<evidence type="ECO:0000313" key="2">
    <source>
        <dbReference type="Proteomes" id="UP000295313"/>
    </source>
</evidence>
<name>A0A4R8I649_9FLAO</name>
<dbReference type="AlphaFoldDB" id="A0A4R8I649"/>
<sequence length="44" mass="4973">MSELMQKVKLSKDSEKTGAISLSIEKLVKACRIVRNGNQRKIKL</sequence>
<organism evidence="1 2">
    <name type="scientific">Epilithonimonas xixisoli</name>
    <dbReference type="NCBI Taxonomy" id="1476462"/>
    <lineage>
        <taxon>Bacteria</taxon>
        <taxon>Pseudomonadati</taxon>
        <taxon>Bacteroidota</taxon>
        <taxon>Flavobacteriia</taxon>
        <taxon>Flavobacteriales</taxon>
        <taxon>Weeksellaceae</taxon>
        <taxon>Chryseobacterium group</taxon>
        <taxon>Epilithonimonas</taxon>
    </lineage>
</organism>
<keyword evidence="2" id="KW-1185">Reference proteome</keyword>
<accession>A0A4R8I649</accession>
<dbReference type="EMBL" id="SOEO01000002">
    <property type="protein sequence ID" value="TDX84059.1"/>
    <property type="molecule type" value="Genomic_DNA"/>
</dbReference>
<dbReference type="Proteomes" id="UP000295313">
    <property type="component" value="Unassembled WGS sequence"/>
</dbReference>
<protein>
    <submittedName>
        <fullName evidence="1">Uncharacterized protein</fullName>
    </submittedName>
</protein>
<proteinExistence type="predicted"/>
<comment type="caution">
    <text evidence="1">The sequence shown here is derived from an EMBL/GenBank/DDBJ whole genome shotgun (WGS) entry which is preliminary data.</text>
</comment>
<evidence type="ECO:0000313" key="1">
    <source>
        <dbReference type="EMBL" id="TDX84059.1"/>
    </source>
</evidence>
<reference evidence="1 2" key="1">
    <citation type="submission" date="2019-03" db="EMBL/GenBank/DDBJ databases">
        <title>Genomic Encyclopedia of Type Strains, Phase III (KMG-III): the genomes of soil and plant-associated and newly described type strains.</title>
        <authorList>
            <person name="Whitman W."/>
        </authorList>
    </citation>
    <scope>NUCLEOTIDE SEQUENCE [LARGE SCALE GENOMIC DNA]</scope>
    <source>
        <strain evidence="1 2">CGMCC 1.12802</strain>
    </source>
</reference>